<dbReference type="InterPro" id="IPR052169">
    <property type="entry name" value="CW_Biosynth-Accessory"/>
</dbReference>
<dbReference type="AlphaFoldDB" id="A0A173WCH0"/>
<dbReference type="InterPro" id="IPR029052">
    <property type="entry name" value="Metallo-depent_PP-like"/>
</dbReference>
<reference evidence="3 4" key="1">
    <citation type="submission" date="2015-09" db="EMBL/GenBank/DDBJ databases">
        <authorList>
            <consortium name="Pathogen Informatics"/>
        </authorList>
    </citation>
    <scope>NUCLEOTIDE SEQUENCE [LARGE SCALE GENOMIC DNA]</scope>
    <source>
        <strain evidence="3 4">2789STDY5608840</strain>
    </source>
</reference>
<dbReference type="STRING" id="338188.ERS852397_00060"/>
<dbReference type="PANTHER" id="PTHR33393">
    <property type="entry name" value="POLYGLUTAMINE SYNTHESIS ACCESSORY PROTEIN RV0574C-RELATED"/>
    <property type="match status" value="1"/>
</dbReference>
<dbReference type="SMART" id="SM00854">
    <property type="entry name" value="PGA_cap"/>
    <property type="match status" value="1"/>
</dbReference>
<sequence>MNFYQISRITADIGIIFLMLAACQQPSEECLSIAFTGDVLLDRGVRQQIRKKGVEHLFESVTPLFRSVDATVINLECPITSVRSPLHKKYIFRAEPIWATVLSQAGITHAAMANNHTIDQGRNGLTDTNQYLLSSGITPVGYGDASPQSCQPVLIKKGKIEVALYNSVALPLENWVYLENSPGICQQPIEELKEEITNFKRQNPKSYIVVILHWGVEYQPLPTLVQRKGAHSLIRAGADAIIGHHPHIIQKEEYYDGKPIFYSLGNFVFDQHKPETTQSLIVQLNFTTTECNVQLHPVVINHCKPELQ</sequence>
<dbReference type="InterPro" id="IPR019079">
    <property type="entry name" value="Capsule_synth_CapA"/>
</dbReference>
<protein>
    <submittedName>
        <fullName evidence="3">Capsule synthesis protein CapA</fullName>
    </submittedName>
</protein>
<dbReference type="SUPFAM" id="SSF56300">
    <property type="entry name" value="Metallo-dependent phosphatases"/>
    <property type="match status" value="1"/>
</dbReference>
<proteinExistence type="inferred from homology"/>
<feature type="domain" description="Capsule synthesis protein CapA" evidence="2">
    <location>
        <begin position="32"/>
        <end position="271"/>
    </location>
</feature>
<dbReference type="Pfam" id="PF09587">
    <property type="entry name" value="PGA_cap"/>
    <property type="match status" value="1"/>
</dbReference>
<gene>
    <name evidence="3" type="ORF">ERS852397_00060</name>
</gene>
<evidence type="ECO:0000313" key="3">
    <source>
        <dbReference type="EMBL" id="CUN37124.1"/>
    </source>
</evidence>
<accession>A0A173WCH0</accession>
<dbReference type="Gene3D" id="3.60.21.10">
    <property type="match status" value="1"/>
</dbReference>
<evidence type="ECO:0000259" key="2">
    <source>
        <dbReference type="SMART" id="SM00854"/>
    </source>
</evidence>
<dbReference type="CDD" id="cd07381">
    <property type="entry name" value="MPP_CapA"/>
    <property type="match status" value="1"/>
</dbReference>
<dbReference type="EMBL" id="CYZH01000001">
    <property type="protein sequence ID" value="CUN37124.1"/>
    <property type="molecule type" value="Genomic_DNA"/>
</dbReference>
<organism evidence="3 4">
    <name type="scientific">Bacteroides finegoldii</name>
    <dbReference type="NCBI Taxonomy" id="338188"/>
    <lineage>
        <taxon>Bacteria</taxon>
        <taxon>Pseudomonadati</taxon>
        <taxon>Bacteroidota</taxon>
        <taxon>Bacteroidia</taxon>
        <taxon>Bacteroidales</taxon>
        <taxon>Bacteroidaceae</taxon>
        <taxon>Bacteroides</taxon>
    </lineage>
</organism>
<evidence type="ECO:0000313" key="4">
    <source>
        <dbReference type="Proteomes" id="UP000095517"/>
    </source>
</evidence>
<dbReference type="RefSeq" id="WP_022275177.1">
    <property type="nucleotide sequence ID" value="NZ_CABIXA010000001.1"/>
</dbReference>
<comment type="similarity">
    <text evidence="1">Belongs to the CapA family.</text>
</comment>
<dbReference type="Proteomes" id="UP000095517">
    <property type="component" value="Unassembled WGS sequence"/>
</dbReference>
<name>A0A173WCH0_9BACE</name>
<dbReference type="PANTHER" id="PTHR33393:SF13">
    <property type="entry name" value="PGA BIOSYNTHESIS PROTEIN CAPA"/>
    <property type="match status" value="1"/>
</dbReference>
<evidence type="ECO:0000256" key="1">
    <source>
        <dbReference type="ARBA" id="ARBA00005662"/>
    </source>
</evidence>